<evidence type="ECO:0000256" key="1">
    <source>
        <dbReference type="ARBA" id="ARBA00023125"/>
    </source>
</evidence>
<organism evidence="3 4">
    <name type="scientific">Paenibacillus phyllosphaerae</name>
    <dbReference type="NCBI Taxonomy" id="274593"/>
    <lineage>
        <taxon>Bacteria</taxon>
        <taxon>Bacillati</taxon>
        <taxon>Bacillota</taxon>
        <taxon>Bacilli</taxon>
        <taxon>Bacillales</taxon>
        <taxon>Paenibacillaceae</taxon>
        <taxon>Paenibacillus</taxon>
    </lineage>
</organism>
<dbReference type="EMBL" id="JACHXK010000003">
    <property type="protein sequence ID" value="MBB3109834.1"/>
    <property type="molecule type" value="Genomic_DNA"/>
</dbReference>
<dbReference type="InterPro" id="IPR001845">
    <property type="entry name" value="HTH_ArsR_DNA-bd_dom"/>
</dbReference>
<dbReference type="Proteomes" id="UP000570361">
    <property type="component" value="Unassembled WGS sequence"/>
</dbReference>
<dbReference type="Gene3D" id="1.10.10.10">
    <property type="entry name" value="Winged helix-like DNA-binding domain superfamily/Winged helix DNA-binding domain"/>
    <property type="match status" value="1"/>
</dbReference>
<dbReference type="PANTHER" id="PTHR38600">
    <property type="entry name" value="TRANSCRIPTIONAL REGULATORY PROTEIN"/>
    <property type="match status" value="1"/>
</dbReference>
<protein>
    <submittedName>
        <fullName evidence="3">Putative ArsR family transcriptional regulator</fullName>
    </submittedName>
</protein>
<dbReference type="InterPro" id="IPR011991">
    <property type="entry name" value="ArsR-like_HTH"/>
</dbReference>
<evidence type="ECO:0000313" key="3">
    <source>
        <dbReference type="EMBL" id="MBB3109834.1"/>
    </source>
</evidence>
<evidence type="ECO:0000259" key="2">
    <source>
        <dbReference type="Pfam" id="PF01022"/>
    </source>
</evidence>
<sequence length="223" mass="25653">MEPLGEPMSPNPFLRQEGPTRQSILTLLKTKWQMNAGELAKELGITEMAIRRHLYALERDGLVKPAMVRQAMGRPTHMYSLTEEAEYLFPKKYHTLALDLLEELDEDPETALLVTRMFEGRKRKLLERYAGRMEGKSLPDRVRELALIQNDGGYMVQLEQEQDELVLHEYNCPIAQVASRYQQACECELDLFESLLGTKVARTECLAKGGSRCTYRMNRIEAK</sequence>
<dbReference type="InterPro" id="IPR036390">
    <property type="entry name" value="WH_DNA-bd_sf"/>
</dbReference>
<dbReference type="InterPro" id="IPR036388">
    <property type="entry name" value="WH-like_DNA-bd_sf"/>
</dbReference>
<accession>A0A7W5AVZ8</accession>
<dbReference type="GO" id="GO:0003677">
    <property type="term" value="F:DNA binding"/>
    <property type="evidence" value="ECO:0007669"/>
    <property type="project" value="UniProtKB-KW"/>
</dbReference>
<feature type="domain" description="HTH arsR-type" evidence="2">
    <location>
        <begin position="19"/>
        <end position="64"/>
    </location>
</feature>
<evidence type="ECO:0000313" key="4">
    <source>
        <dbReference type="Proteomes" id="UP000570361"/>
    </source>
</evidence>
<reference evidence="3 4" key="1">
    <citation type="submission" date="2020-08" db="EMBL/GenBank/DDBJ databases">
        <title>Genomic Encyclopedia of Type Strains, Phase III (KMG-III): the genomes of soil and plant-associated and newly described type strains.</title>
        <authorList>
            <person name="Whitman W."/>
        </authorList>
    </citation>
    <scope>NUCLEOTIDE SEQUENCE [LARGE SCALE GENOMIC DNA]</scope>
    <source>
        <strain evidence="3 4">CECT 5862</strain>
    </source>
</reference>
<gene>
    <name evidence="3" type="ORF">FHS18_001897</name>
</gene>
<proteinExistence type="predicted"/>
<dbReference type="SUPFAM" id="SSF46785">
    <property type="entry name" value="Winged helix' DNA-binding domain"/>
    <property type="match status" value="1"/>
</dbReference>
<dbReference type="PANTHER" id="PTHR38600:SF2">
    <property type="entry name" value="SLL0088 PROTEIN"/>
    <property type="match status" value="1"/>
</dbReference>
<dbReference type="GO" id="GO:0003700">
    <property type="term" value="F:DNA-binding transcription factor activity"/>
    <property type="evidence" value="ECO:0007669"/>
    <property type="project" value="InterPro"/>
</dbReference>
<dbReference type="AlphaFoldDB" id="A0A7W5AVZ8"/>
<dbReference type="Pfam" id="PF01022">
    <property type="entry name" value="HTH_5"/>
    <property type="match status" value="1"/>
</dbReference>
<keyword evidence="4" id="KW-1185">Reference proteome</keyword>
<keyword evidence="1" id="KW-0238">DNA-binding</keyword>
<name>A0A7W5AVZ8_9BACL</name>
<comment type="caution">
    <text evidence="3">The sequence shown here is derived from an EMBL/GenBank/DDBJ whole genome shotgun (WGS) entry which is preliminary data.</text>
</comment>
<dbReference type="CDD" id="cd00090">
    <property type="entry name" value="HTH_ARSR"/>
    <property type="match status" value="1"/>
</dbReference>